<protein>
    <submittedName>
        <fullName evidence="2">DDE-1 domain-containing protein</fullName>
    </submittedName>
</protein>
<organism evidence="1 2">
    <name type="scientific">Panagrellus redivivus</name>
    <name type="common">Microworm</name>
    <dbReference type="NCBI Taxonomy" id="6233"/>
    <lineage>
        <taxon>Eukaryota</taxon>
        <taxon>Metazoa</taxon>
        <taxon>Ecdysozoa</taxon>
        <taxon>Nematoda</taxon>
        <taxon>Chromadorea</taxon>
        <taxon>Rhabditida</taxon>
        <taxon>Tylenchina</taxon>
        <taxon>Panagrolaimomorpha</taxon>
        <taxon>Panagrolaimoidea</taxon>
        <taxon>Panagrolaimidae</taxon>
        <taxon>Panagrellus</taxon>
    </lineage>
</organism>
<sequence length="183" mass="20723">MVPPTHNLRLARSFSRVCLGLVRIPKRILRHRTRRCSRHRRLCLDGPFFSRQTSTNTTKYRPSLVTKHVDIGIWKATALLKYTYCCKFCRLDNGAAYKMDAAQYGKAGPAPGSVVLPRLAANCFFINQPKILDWHARFHKCVSGWSVIKDSIHGCNNKTKSQILNDQQANALAATMECYPASE</sequence>
<name>A0A7E4VEP3_PANRE</name>
<accession>A0A7E4VEP3</accession>
<dbReference type="AlphaFoldDB" id="A0A7E4VEP3"/>
<evidence type="ECO:0000313" key="1">
    <source>
        <dbReference type="Proteomes" id="UP000492821"/>
    </source>
</evidence>
<evidence type="ECO:0000313" key="2">
    <source>
        <dbReference type="WBParaSite" id="Pan_g19884.t1"/>
    </source>
</evidence>
<dbReference type="WBParaSite" id="Pan_g19884.t1">
    <property type="protein sequence ID" value="Pan_g19884.t1"/>
    <property type="gene ID" value="Pan_g19884"/>
</dbReference>
<reference evidence="2" key="2">
    <citation type="submission" date="2020-10" db="UniProtKB">
        <authorList>
            <consortium name="WormBaseParasite"/>
        </authorList>
    </citation>
    <scope>IDENTIFICATION</scope>
</reference>
<dbReference type="Proteomes" id="UP000492821">
    <property type="component" value="Unassembled WGS sequence"/>
</dbReference>
<reference evidence="1" key="1">
    <citation type="journal article" date="2013" name="Genetics">
        <title>The draft genome and transcriptome of Panagrellus redivivus are shaped by the harsh demands of a free-living lifestyle.</title>
        <authorList>
            <person name="Srinivasan J."/>
            <person name="Dillman A.R."/>
            <person name="Macchietto M.G."/>
            <person name="Heikkinen L."/>
            <person name="Lakso M."/>
            <person name="Fracchia K.M."/>
            <person name="Antoshechkin I."/>
            <person name="Mortazavi A."/>
            <person name="Wong G."/>
            <person name="Sternberg P.W."/>
        </authorList>
    </citation>
    <scope>NUCLEOTIDE SEQUENCE [LARGE SCALE GENOMIC DNA]</scope>
    <source>
        <strain evidence="1">MT8872</strain>
    </source>
</reference>
<proteinExistence type="predicted"/>
<keyword evidence="1" id="KW-1185">Reference proteome</keyword>